<feature type="compositionally biased region" description="Basic residues" evidence="1">
    <location>
        <begin position="8"/>
        <end position="30"/>
    </location>
</feature>
<evidence type="ECO:0000313" key="2">
    <source>
        <dbReference type="EMBL" id="RDB17284.1"/>
    </source>
</evidence>
<sequence length="420" mass="47437">MASLPSRKATKISKKKSQKHNKLTKPRPKKRDTSTGRQPHETTTLARGTWHSWPSPSDAIRTYGVRLQKAPELRNRKSVHFADVDSTSSYPQWIQPPTASGSHSPGPSNTSHSQRTYNPSSDHAIVEVPRNISNATQEDDSSPRPILASHVVHLEKPHSSFDPPMVKTHRGLRFFTSWTVPTSWSMKTSLNLGYSISVETCFTILRACPQLQEVTLMIGSKKGSYRSHRQLEHHLCSLSITASVDPVFLLSYLKLRCMEKFSLTWDTQHKLPHPKQIGLLPLISRSTCFLQSLSLVNVCPNDKEISRCLELPWVRYTIQEVIVRADPDLLPRHDIGRFVSSETLGALSRCPSVWNLQLSHCNTPDHELANMVDRLLLRPGGPTLRLSSSCLMDPGHHEGDRQRLLDRASDSKFVWTTIDY</sequence>
<evidence type="ECO:0008006" key="4">
    <source>
        <dbReference type="Google" id="ProtNLM"/>
    </source>
</evidence>
<dbReference type="Proteomes" id="UP000076154">
    <property type="component" value="Unassembled WGS sequence"/>
</dbReference>
<keyword evidence="3" id="KW-1185">Reference proteome</keyword>
<dbReference type="OrthoDB" id="3068475at2759"/>
<accession>A0A369JCX0</accession>
<feature type="compositionally biased region" description="Basic and acidic residues" evidence="1">
    <location>
        <begin position="31"/>
        <end position="40"/>
    </location>
</feature>
<feature type="region of interest" description="Disordered" evidence="1">
    <location>
        <begin position="85"/>
        <end position="119"/>
    </location>
</feature>
<proteinExistence type="predicted"/>
<dbReference type="InParanoid" id="A0A369JCX0"/>
<name>A0A369JCX0_HYPMA</name>
<comment type="caution">
    <text evidence="2">The sequence shown here is derived from an EMBL/GenBank/DDBJ whole genome shotgun (WGS) entry which is preliminary data.</text>
</comment>
<gene>
    <name evidence="2" type="ORF">Hypma_001725</name>
</gene>
<evidence type="ECO:0000256" key="1">
    <source>
        <dbReference type="SAM" id="MobiDB-lite"/>
    </source>
</evidence>
<evidence type="ECO:0000313" key="3">
    <source>
        <dbReference type="Proteomes" id="UP000076154"/>
    </source>
</evidence>
<dbReference type="EMBL" id="LUEZ02000113">
    <property type="protein sequence ID" value="RDB17284.1"/>
    <property type="molecule type" value="Genomic_DNA"/>
</dbReference>
<reference evidence="2" key="1">
    <citation type="submission" date="2018-04" db="EMBL/GenBank/DDBJ databases">
        <title>Whole genome sequencing of Hypsizygus marmoreus.</title>
        <authorList>
            <person name="Choi I.-G."/>
            <person name="Min B."/>
            <person name="Kim J.-G."/>
            <person name="Kim S."/>
            <person name="Oh Y.-L."/>
            <person name="Kong W.-S."/>
            <person name="Park H."/>
            <person name="Jeong J."/>
            <person name="Song E.-S."/>
        </authorList>
    </citation>
    <scope>NUCLEOTIDE SEQUENCE [LARGE SCALE GENOMIC DNA]</scope>
    <source>
        <strain evidence="2">51987-8</strain>
    </source>
</reference>
<protein>
    <recommendedName>
        <fullName evidence="4">F-box domain-containing protein</fullName>
    </recommendedName>
</protein>
<dbReference type="AlphaFoldDB" id="A0A369JCX0"/>
<feature type="region of interest" description="Disordered" evidence="1">
    <location>
        <begin position="1"/>
        <end position="58"/>
    </location>
</feature>
<organism evidence="2 3">
    <name type="scientific">Hypsizygus marmoreus</name>
    <name type="common">White beech mushroom</name>
    <name type="synonym">Agaricus marmoreus</name>
    <dbReference type="NCBI Taxonomy" id="39966"/>
    <lineage>
        <taxon>Eukaryota</taxon>
        <taxon>Fungi</taxon>
        <taxon>Dikarya</taxon>
        <taxon>Basidiomycota</taxon>
        <taxon>Agaricomycotina</taxon>
        <taxon>Agaricomycetes</taxon>
        <taxon>Agaricomycetidae</taxon>
        <taxon>Agaricales</taxon>
        <taxon>Tricholomatineae</taxon>
        <taxon>Lyophyllaceae</taxon>
        <taxon>Hypsizygus</taxon>
    </lineage>
</organism>